<protein>
    <submittedName>
        <fullName evidence="1">Uncharacterized protein</fullName>
    </submittedName>
</protein>
<evidence type="ECO:0000313" key="1">
    <source>
        <dbReference type="EMBL" id="KAJ8679840.1"/>
    </source>
</evidence>
<dbReference type="EMBL" id="CM056742">
    <property type="protein sequence ID" value="KAJ8679840.1"/>
    <property type="molecule type" value="Genomic_DNA"/>
</dbReference>
<sequence length="280" mass="31951">MTLSTRHIVDACSSFREIWNRTKEDEDEIISQASLEVVKDVILLLKQHSREEGLFRRSGEHVIRQRVLESLKKGERLQVPSTPDSAKECAAALQLYLTQMRPPVVPKRVQQLLIADNPGISVSTIANDALGLIRQDVIGRHNDLLVNILMLLRHLLIFSPASERTELQAPPVVMTFLPVFFELSTDDALKWRQIASRFNEVIIEAPKQLTTSGQLDVGCKEITGHESNIIVRLRALAMINPFLRFAQNRNSYDFEDRMQAQQLRRPLIGRLHPAIIRERV</sequence>
<proteinExistence type="predicted"/>
<gene>
    <name evidence="1" type="ORF">QAD02_015627</name>
</gene>
<evidence type="ECO:0000313" key="2">
    <source>
        <dbReference type="Proteomes" id="UP001239111"/>
    </source>
</evidence>
<dbReference type="Proteomes" id="UP001239111">
    <property type="component" value="Chromosome 2"/>
</dbReference>
<accession>A0ACC2P8C0</accession>
<reference evidence="1" key="1">
    <citation type="submission" date="2023-04" db="EMBL/GenBank/DDBJ databases">
        <title>A chromosome-level genome assembly of the parasitoid wasp Eretmocerus hayati.</title>
        <authorList>
            <person name="Zhong Y."/>
            <person name="Liu S."/>
            <person name="Liu Y."/>
        </authorList>
    </citation>
    <scope>NUCLEOTIDE SEQUENCE</scope>
    <source>
        <strain evidence="1">ZJU_SS_LIU_2023</strain>
    </source>
</reference>
<keyword evidence="2" id="KW-1185">Reference proteome</keyword>
<comment type="caution">
    <text evidence="1">The sequence shown here is derived from an EMBL/GenBank/DDBJ whole genome shotgun (WGS) entry which is preliminary data.</text>
</comment>
<name>A0ACC2P8C0_9HYME</name>
<organism evidence="1 2">
    <name type="scientific">Eretmocerus hayati</name>
    <dbReference type="NCBI Taxonomy" id="131215"/>
    <lineage>
        <taxon>Eukaryota</taxon>
        <taxon>Metazoa</taxon>
        <taxon>Ecdysozoa</taxon>
        <taxon>Arthropoda</taxon>
        <taxon>Hexapoda</taxon>
        <taxon>Insecta</taxon>
        <taxon>Pterygota</taxon>
        <taxon>Neoptera</taxon>
        <taxon>Endopterygota</taxon>
        <taxon>Hymenoptera</taxon>
        <taxon>Apocrita</taxon>
        <taxon>Proctotrupomorpha</taxon>
        <taxon>Chalcidoidea</taxon>
        <taxon>Aphelinidae</taxon>
        <taxon>Aphelininae</taxon>
        <taxon>Eretmocerus</taxon>
    </lineage>
</organism>